<organism evidence="2 3">
    <name type="scientific">Pigmentiphaga aceris</name>
    <dbReference type="NCBI Taxonomy" id="1940612"/>
    <lineage>
        <taxon>Bacteria</taxon>
        <taxon>Pseudomonadati</taxon>
        <taxon>Pseudomonadota</taxon>
        <taxon>Betaproteobacteria</taxon>
        <taxon>Burkholderiales</taxon>
        <taxon>Alcaligenaceae</taxon>
        <taxon>Pigmentiphaga</taxon>
    </lineage>
</organism>
<dbReference type="InterPro" id="IPR006311">
    <property type="entry name" value="TAT_signal"/>
</dbReference>
<name>A0A5C0B0C8_9BURK</name>
<dbReference type="Gene3D" id="3.40.190.10">
    <property type="entry name" value="Periplasmic binding protein-like II"/>
    <property type="match status" value="2"/>
</dbReference>
<dbReference type="KEGG" id="pacr:FXN63_21095"/>
<proteinExistence type="predicted"/>
<dbReference type="PANTHER" id="PTHR30024:SF21">
    <property type="entry name" value="ABC TRANSPORTER SUBSTRATE-BINDING PROTEIN"/>
    <property type="match status" value="1"/>
</dbReference>
<protein>
    <submittedName>
        <fullName evidence="2">ABC transporter substrate-binding protein</fullName>
    </submittedName>
</protein>
<evidence type="ECO:0000259" key="1">
    <source>
        <dbReference type="Pfam" id="PF09084"/>
    </source>
</evidence>
<sequence>MPIFDPKISVAGPSRIARRSVLRGAGALGLAASAGLLGTRVSWGAPTGKKVVFSWSGTGLCLAPVVIARDRGLFEQNQVDVDVISFAGSVDQVLESLATGKADMAVGLTHAWLKPLESGFDVRIVGSAHGGCLRVLATKESGIETIEAVRGKTIGVSSVSGPGRQFFSTYLARRGVDPDKDVEWRAYPGDVLDLAVKKGEIQVISDSNPNLFLIEKRNPGVFKEIANIQTGDYANRLCCIITARADLVRDRKTEVASVVRALIQASEFTADNPNEAARIAANYVPKVPVEDLRAILADLTYRHHPVGTALRDEIEFYARDLKGVGVLKKTTDPAKFAKFLTVDVLS</sequence>
<gene>
    <name evidence="2" type="ORF">FXN63_21095</name>
</gene>
<dbReference type="AlphaFoldDB" id="A0A5C0B0C8"/>
<reference evidence="2 3" key="1">
    <citation type="submission" date="2019-08" db="EMBL/GenBank/DDBJ databases">
        <title>Amphibian skin-associated Pigmentiphaga: genome sequence and occurrence across geography and hosts.</title>
        <authorList>
            <person name="Bletz M.C."/>
            <person name="Bunk B."/>
            <person name="Sproeer C."/>
            <person name="Biwer P."/>
            <person name="Reiter S."/>
            <person name="Rabemananjara F.C.E."/>
            <person name="Schulz S."/>
            <person name="Overmann J."/>
            <person name="Vences M."/>
        </authorList>
    </citation>
    <scope>NUCLEOTIDE SEQUENCE [LARGE SCALE GENOMIC DNA]</scope>
    <source>
        <strain evidence="2 3">Mada1488</strain>
    </source>
</reference>
<dbReference type="SUPFAM" id="SSF53850">
    <property type="entry name" value="Periplasmic binding protein-like II"/>
    <property type="match status" value="1"/>
</dbReference>
<evidence type="ECO:0000313" key="2">
    <source>
        <dbReference type="EMBL" id="QEI08058.1"/>
    </source>
</evidence>
<feature type="domain" description="SsuA/THI5-like" evidence="1">
    <location>
        <begin position="63"/>
        <end position="276"/>
    </location>
</feature>
<dbReference type="OrthoDB" id="286202at2"/>
<dbReference type="PANTHER" id="PTHR30024">
    <property type="entry name" value="ALIPHATIC SULFONATES-BINDING PROTEIN-RELATED"/>
    <property type="match status" value="1"/>
</dbReference>
<dbReference type="PROSITE" id="PS51318">
    <property type="entry name" value="TAT"/>
    <property type="match status" value="1"/>
</dbReference>
<accession>A0A5C0B0C8</accession>
<dbReference type="RefSeq" id="WP_148817217.1">
    <property type="nucleotide sequence ID" value="NZ_CP043046.1"/>
</dbReference>
<keyword evidence="3" id="KW-1185">Reference proteome</keyword>
<dbReference type="EMBL" id="CP043046">
    <property type="protein sequence ID" value="QEI08058.1"/>
    <property type="molecule type" value="Genomic_DNA"/>
</dbReference>
<evidence type="ECO:0000313" key="3">
    <source>
        <dbReference type="Proteomes" id="UP000325161"/>
    </source>
</evidence>
<dbReference type="InterPro" id="IPR015168">
    <property type="entry name" value="SsuA/THI5"/>
</dbReference>
<dbReference type="Proteomes" id="UP000325161">
    <property type="component" value="Chromosome"/>
</dbReference>
<dbReference type="Pfam" id="PF09084">
    <property type="entry name" value="NMT1"/>
    <property type="match status" value="1"/>
</dbReference>